<proteinExistence type="predicted"/>
<dbReference type="RefSeq" id="WP_271166911.1">
    <property type="nucleotide sequence ID" value="NZ_BSFI01000002.1"/>
</dbReference>
<protein>
    <submittedName>
        <fullName evidence="1">Uncharacterized protein</fullName>
    </submittedName>
</protein>
<evidence type="ECO:0000313" key="2">
    <source>
        <dbReference type="Proteomes" id="UP001143372"/>
    </source>
</evidence>
<organism evidence="1 2">
    <name type="scientific">Hansschlegelia plantiphila</name>
    <dbReference type="NCBI Taxonomy" id="374655"/>
    <lineage>
        <taxon>Bacteria</taxon>
        <taxon>Pseudomonadati</taxon>
        <taxon>Pseudomonadota</taxon>
        <taxon>Alphaproteobacteria</taxon>
        <taxon>Hyphomicrobiales</taxon>
        <taxon>Methylopilaceae</taxon>
        <taxon>Hansschlegelia</taxon>
    </lineage>
</organism>
<comment type="caution">
    <text evidence="1">The sequence shown here is derived from an EMBL/GenBank/DDBJ whole genome shotgun (WGS) entry which is preliminary data.</text>
</comment>
<accession>A0A9W6MUG3</accession>
<gene>
    <name evidence="1" type="ORF">GCM10008179_02780</name>
</gene>
<sequence length="98" mass="10371">MIALLDCLADFSVAALINAPQAEAKAAASIDDYLARWADDPRGQLAAARELRAAFLELSLDSRTALAIRDMLDERIAGLSDDLTKAQTSADRPAASPA</sequence>
<keyword evidence="2" id="KW-1185">Reference proteome</keyword>
<dbReference type="EMBL" id="BSFI01000002">
    <property type="protein sequence ID" value="GLK66640.1"/>
    <property type="molecule type" value="Genomic_DNA"/>
</dbReference>
<reference evidence="1" key="1">
    <citation type="journal article" date="2014" name="Int. J. Syst. Evol. Microbiol.">
        <title>Complete genome sequence of Corynebacterium casei LMG S-19264T (=DSM 44701T), isolated from a smear-ripened cheese.</title>
        <authorList>
            <consortium name="US DOE Joint Genome Institute (JGI-PGF)"/>
            <person name="Walter F."/>
            <person name="Albersmeier A."/>
            <person name="Kalinowski J."/>
            <person name="Ruckert C."/>
        </authorList>
    </citation>
    <scope>NUCLEOTIDE SEQUENCE</scope>
    <source>
        <strain evidence="1">VKM B-2347</strain>
    </source>
</reference>
<name>A0A9W6MUG3_9HYPH</name>
<dbReference type="Proteomes" id="UP001143372">
    <property type="component" value="Unassembled WGS sequence"/>
</dbReference>
<reference evidence="1" key="2">
    <citation type="submission" date="2023-01" db="EMBL/GenBank/DDBJ databases">
        <authorList>
            <person name="Sun Q."/>
            <person name="Evtushenko L."/>
        </authorList>
    </citation>
    <scope>NUCLEOTIDE SEQUENCE</scope>
    <source>
        <strain evidence="1">VKM B-2347</strain>
    </source>
</reference>
<evidence type="ECO:0000313" key="1">
    <source>
        <dbReference type="EMBL" id="GLK66640.1"/>
    </source>
</evidence>
<dbReference type="AlphaFoldDB" id="A0A9W6MUG3"/>